<dbReference type="SUPFAM" id="SSF53822">
    <property type="entry name" value="Periplasmic binding protein-like I"/>
    <property type="match status" value="1"/>
</dbReference>
<dbReference type="SMART" id="SM00354">
    <property type="entry name" value="HTH_LACI"/>
    <property type="match status" value="1"/>
</dbReference>
<evidence type="ECO:0000313" key="7">
    <source>
        <dbReference type="Proteomes" id="UP000469943"/>
    </source>
</evidence>
<accession>A0A7K3TD68</accession>
<feature type="domain" description="HTH lacI-type" evidence="5">
    <location>
        <begin position="50"/>
        <end position="104"/>
    </location>
</feature>
<dbReference type="Gene3D" id="3.40.50.2300">
    <property type="match status" value="2"/>
</dbReference>
<protein>
    <submittedName>
        <fullName evidence="6">LacI family DNA-binding transcriptional regulator</fullName>
    </submittedName>
</protein>
<dbReference type="Pfam" id="PF13377">
    <property type="entry name" value="Peripla_BP_3"/>
    <property type="match status" value="1"/>
</dbReference>
<gene>
    <name evidence="6" type="ORF">GFD24_09865</name>
</gene>
<dbReference type="AlphaFoldDB" id="A0A7K3TD68"/>
<dbReference type="InterPro" id="IPR028082">
    <property type="entry name" value="Peripla_BP_I"/>
</dbReference>
<dbReference type="PROSITE" id="PS50932">
    <property type="entry name" value="HTH_LACI_2"/>
    <property type="match status" value="1"/>
</dbReference>
<evidence type="ECO:0000313" key="6">
    <source>
        <dbReference type="EMBL" id="NEG72501.1"/>
    </source>
</evidence>
<keyword evidence="2 6" id="KW-0238">DNA-binding</keyword>
<sequence>MGCGAVAVGTNGRDETGNVGRGETIPAGSDGLRPVSVSHARKGPAKTADVNIRDIAATAGVSIATVSRVMRGNAKVSDVTRAKVERAVETFGYVPNAHARALTTPPNSVALVMREITGGAYADMAAALADETIRRGKTFRLIATGGTQVDAHAVLTDLLAQRPRVAVIVADDDPGAIRDTDLNEYVDRFASMGTSLVAMARPRLGLDPRIGVVDYANETGTYAATRYLISLGHRDMLFVGVREGSAVFTQRYRGFLRALDEAGIAHDPAGDLPFAADRTADQAAVAGRWRSGRRFTAVVGVTDVAALDAIVALRSAGVDVPRDVSVVGFDDMPFAGDLIVPLTTVHVPFADMGVAAVRMGLDGGDDVTIPAGLVVRRSTAPVRA</sequence>
<organism evidence="6 7">
    <name type="scientific">Bifidobacterium ramosum</name>
    <dbReference type="NCBI Taxonomy" id="1798158"/>
    <lineage>
        <taxon>Bacteria</taxon>
        <taxon>Bacillati</taxon>
        <taxon>Actinomycetota</taxon>
        <taxon>Actinomycetes</taxon>
        <taxon>Bifidobacteriales</taxon>
        <taxon>Bifidobacteriaceae</taxon>
        <taxon>Bifidobacterium</taxon>
    </lineage>
</organism>
<dbReference type="Proteomes" id="UP000469943">
    <property type="component" value="Unassembled WGS sequence"/>
</dbReference>
<dbReference type="PANTHER" id="PTHR30146:SF153">
    <property type="entry name" value="LACTOSE OPERON REPRESSOR"/>
    <property type="match status" value="1"/>
</dbReference>
<dbReference type="EMBL" id="WHZX01000009">
    <property type="protein sequence ID" value="NEG72501.1"/>
    <property type="molecule type" value="Genomic_DNA"/>
</dbReference>
<evidence type="ECO:0000256" key="3">
    <source>
        <dbReference type="ARBA" id="ARBA00023163"/>
    </source>
</evidence>
<dbReference type="OrthoDB" id="3226810at2"/>
<dbReference type="InterPro" id="IPR046335">
    <property type="entry name" value="LacI/GalR-like_sensor"/>
</dbReference>
<dbReference type="PROSITE" id="PS00356">
    <property type="entry name" value="HTH_LACI_1"/>
    <property type="match status" value="1"/>
</dbReference>
<dbReference type="PANTHER" id="PTHR30146">
    <property type="entry name" value="LACI-RELATED TRANSCRIPTIONAL REPRESSOR"/>
    <property type="match status" value="1"/>
</dbReference>
<evidence type="ECO:0000256" key="4">
    <source>
        <dbReference type="SAM" id="MobiDB-lite"/>
    </source>
</evidence>
<name>A0A7K3TD68_9BIFI</name>
<dbReference type="GO" id="GO:0003700">
    <property type="term" value="F:DNA-binding transcription factor activity"/>
    <property type="evidence" value="ECO:0007669"/>
    <property type="project" value="TreeGrafter"/>
</dbReference>
<keyword evidence="3" id="KW-0804">Transcription</keyword>
<dbReference type="Pfam" id="PF00356">
    <property type="entry name" value="LacI"/>
    <property type="match status" value="1"/>
</dbReference>
<evidence type="ECO:0000259" key="5">
    <source>
        <dbReference type="PROSITE" id="PS50932"/>
    </source>
</evidence>
<dbReference type="InterPro" id="IPR010982">
    <property type="entry name" value="Lambda_DNA-bd_dom_sf"/>
</dbReference>
<feature type="region of interest" description="Disordered" evidence="4">
    <location>
        <begin position="1"/>
        <end position="44"/>
    </location>
</feature>
<comment type="caution">
    <text evidence="6">The sequence shown here is derived from an EMBL/GenBank/DDBJ whole genome shotgun (WGS) entry which is preliminary data.</text>
</comment>
<dbReference type="SUPFAM" id="SSF47413">
    <property type="entry name" value="lambda repressor-like DNA-binding domains"/>
    <property type="match status" value="1"/>
</dbReference>
<dbReference type="GO" id="GO:0000976">
    <property type="term" value="F:transcription cis-regulatory region binding"/>
    <property type="evidence" value="ECO:0007669"/>
    <property type="project" value="TreeGrafter"/>
</dbReference>
<keyword evidence="1" id="KW-0805">Transcription regulation</keyword>
<proteinExistence type="predicted"/>
<reference evidence="6 7" key="1">
    <citation type="submission" date="2019-10" db="EMBL/GenBank/DDBJ databases">
        <title>Bifidobacterium from non-human primates.</title>
        <authorList>
            <person name="Modesto M."/>
        </authorList>
    </citation>
    <scope>NUCLEOTIDE SEQUENCE [LARGE SCALE GENOMIC DNA]</scope>
    <source>
        <strain evidence="6 7">TREM</strain>
    </source>
</reference>
<evidence type="ECO:0000256" key="2">
    <source>
        <dbReference type="ARBA" id="ARBA00023125"/>
    </source>
</evidence>
<dbReference type="CDD" id="cd01392">
    <property type="entry name" value="HTH_LacI"/>
    <property type="match status" value="1"/>
</dbReference>
<dbReference type="Gene3D" id="1.10.260.40">
    <property type="entry name" value="lambda repressor-like DNA-binding domains"/>
    <property type="match status" value="1"/>
</dbReference>
<evidence type="ECO:0000256" key="1">
    <source>
        <dbReference type="ARBA" id="ARBA00023015"/>
    </source>
</evidence>
<dbReference type="CDD" id="cd06267">
    <property type="entry name" value="PBP1_LacI_sugar_binding-like"/>
    <property type="match status" value="1"/>
</dbReference>
<dbReference type="InterPro" id="IPR000843">
    <property type="entry name" value="HTH_LacI"/>
</dbReference>